<evidence type="ECO:0000256" key="5">
    <source>
        <dbReference type="ARBA" id="ARBA00022573"/>
    </source>
</evidence>
<reference evidence="10 11" key="1">
    <citation type="submission" date="2016-10" db="EMBL/GenBank/DDBJ databases">
        <authorList>
            <person name="de Groot N.N."/>
        </authorList>
    </citation>
    <scope>NUCLEOTIDE SEQUENCE [LARGE SCALE GENOMIC DNA]</scope>
    <source>
        <strain evidence="10 11">CGMCC 1.5070</strain>
    </source>
</reference>
<keyword evidence="11" id="KW-1185">Reference proteome</keyword>
<dbReference type="NCBIfam" id="TIGR00380">
    <property type="entry name" value="cobal_cbiB"/>
    <property type="match status" value="1"/>
</dbReference>
<dbReference type="STRING" id="474960.SAMN05216180_1085"/>
<comment type="pathway">
    <text evidence="2 9">Cofactor biosynthesis; adenosylcobalamin biosynthesis.</text>
</comment>
<dbReference type="GO" id="GO:0009236">
    <property type="term" value="P:cobalamin biosynthetic process"/>
    <property type="evidence" value="ECO:0007669"/>
    <property type="project" value="UniProtKB-UniRule"/>
</dbReference>
<dbReference type="Proteomes" id="UP000199158">
    <property type="component" value="Unassembled WGS sequence"/>
</dbReference>
<evidence type="ECO:0000256" key="6">
    <source>
        <dbReference type="ARBA" id="ARBA00022692"/>
    </source>
</evidence>
<dbReference type="PANTHER" id="PTHR34308">
    <property type="entry name" value="COBALAMIN BIOSYNTHESIS PROTEIN CBIB"/>
    <property type="match status" value="1"/>
</dbReference>
<evidence type="ECO:0000256" key="3">
    <source>
        <dbReference type="ARBA" id="ARBA00006263"/>
    </source>
</evidence>
<protein>
    <recommendedName>
        <fullName evidence="9">Cobalamin biosynthesis protein CobD</fullName>
    </recommendedName>
</protein>
<dbReference type="EMBL" id="FOCG01000001">
    <property type="protein sequence ID" value="SEM65118.1"/>
    <property type="molecule type" value="Genomic_DNA"/>
</dbReference>
<evidence type="ECO:0000313" key="10">
    <source>
        <dbReference type="EMBL" id="SEM65118.1"/>
    </source>
</evidence>
<comment type="subcellular location">
    <subcellularLocation>
        <location evidence="1 9">Cell membrane</location>
        <topology evidence="1 9">Multi-pass membrane protein</topology>
    </subcellularLocation>
</comment>
<dbReference type="Pfam" id="PF03186">
    <property type="entry name" value="CobD_Cbib"/>
    <property type="match status" value="1"/>
</dbReference>
<dbReference type="GO" id="GO:0048472">
    <property type="term" value="F:threonine-phosphate decarboxylase activity"/>
    <property type="evidence" value="ECO:0007669"/>
    <property type="project" value="InterPro"/>
</dbReference>
<dbReference type="OrthoDB" id="9811967at2"/>
<keyword evidence="6 9" id="KW-0812">Transmembrane</keyword>
<keyword evidence="7 9" id="KW-1133">Transmembrane helix</keyword>
<keyword evidence="4 9" id="KW-1003">Cell membrane</keyword>
<gene>
    <name evidence="9" type="primary">cobD</name>
    <name evidence="10" type="ORF">SAMN05216180_1085</name>
</gene>
<comment type="function">
    <text evidence="9">Converts cobyric acid to cobinamide by the addition of aminopropanol on the F carboxylic group.</text>
</comment>
<evidence type="ECO:0000256" key="9">
    <source>
        <dbReference type="HAMAP-Rule" id="MF_00024"/>
    </source>
</evidence>
<dbReference type="PANTHER" id="PTHR34308:SF1">
    <property type="entry name" value="COBALAMIN BIOSYNTHESIS PROTEIN CBIB"/>
    <property type="match status" value="1"/>
</dbReference>
<dbReference type="HAMAP" id="MF_00024">
    <property type="entry name" value="CobD_CbiB"/>
    <property type="match status" value="1"/>
</dbReference>
<dbReference type="AlphaFoldDB" id="A0A1H8A5K0"/>
<sequence length="322" mass="35290">MAFSLVAFCLGFVLDLIFGDPHWLPHPVRFIGIFIEKTETFLRRRIDKDESSLRRGGVLTVLIVLAICTFVPFGILAAANWISPYLRLALETLMCYQILATKSLKTESMKVYAQLKKGNLAAARTAVSMIVGRDTAALTDIQVAKAAVETVAENASDGVVAPMLFLAIGGAPLGFFYKGVNTMDSMLGYKNEKYLHFGRFAAKLDDAVNYIPARLCAYFMIVSAFLLGLDSKNAVKIFRRDRYNHASPNSAQTESVCAGALRIQLAGDAYYFGKLYKKPTIGDALRPVNYDDIPAANHLMYGGAVLCFAVSAAIKFAVLCFM</sequence>
<evidence type="ECO:0000256" key="1">
    <source>
        <dbReference type="ARBA" id="ARBA00004651"/>
    </source>
</evidence>
<feature type="transmembrane region" description="Helical" evidence="9">
    <location>
        <begin position="207"/>
        <end position="229"/>
    </location>
</feature>
<organism evidence="10 11">
    <name type="scientific">Hydrogenoanaerobacterium saccharovorans</name>
    <dbReference type="NCBI Taxonomy" id="474960"/>
    <lineage>
        <taxon>Bacteria</taxon>
        <taxon>Bacillati</taxon>
        <taxon>Bacillota</taxon>
        <taxon>Clostridia</taxon>
        <taxon>Eubacteriales</taxon>
        <taxon>Oscillospiraceae</taxon>
        <taxon>Hydrogenoanaerobacterium</taxon>
    </lineage>
</organism>
<proteinExistence type="inferred from homology"/>
<dbReference type="GO" id="GO:0005886">
    <property type="term" value="C:plasma membrane"/>
    <property type="evidence" value="ECO:0007669"/>
    <property type="project" value="UniProtKB-SubCell"/>
</dbReference>
<accession>A0A1H8A5K0</accession>
<evidence type="ECO:0000256" key="4">
    <source>
        <dbReference type="ARBA" id="ARBA00022475"/>
    </source>
</evidence>
<name>A0A1H8A5K0_9FIRM</name>
<feature type="transmembrane region" description="Helical" evidence="9">
    <location>
        <begin position="58"/>
        <end position="82"/>
    </location>
</feature>
<evidence type="ECO:0000256" key="8">
    <source>
        <dbReference type="ARBA" id="ARBA00023136"/>
    </source>
</evidence>
<comment type="similarity">
    <text evidence="3 9">Belongs to the CobD/CbiB family.</text>
</comment>
<dbReference type="UniPathway" id="UPA00148"/>
<evidence type="ECO:0000313" key="11">
    <source>
        <dbReference type="Proteomes" id="UP000199158"/>
    </source>
</evidence>
<comment type="caution">
    <text evidence="9">Lacks conserved residue(s) required for the propagation of feature annotation.</text>
</comment>
<evidence type="ECO:0000256" key="2">
    <source>
        <dbReference type="ARBA" id="ARBA00004953"/>
    </source>
</evidence>
<dbReference type="InterPro" id="IPR004485">
    <property type="entry name" value="Cobalamin_biosynth_CobD/CbiB"/>
</dbReference>
<keyword evidence="8 9" id="KW-0472">Membrane</keyword>
<keyword evidence="5 9" id="KW-0169">Cobalamin biosynthesis</keyword>
<evidence type="ECO:0000256" key="7">
    <source>
        <dbReference type="ARBA" id="ARBA00022989"/>
    </source>
</evidence>
<dbReference type="GO" id="GO:0015420">
    <property type="term" value="F:ABC-type vitamin B12 transporter activity"/>
    <property type="evidence" value="ECO:0007669"/>
    <property type="project" value="UniProtKB-UniRule"/>
</dbReference>
<feature type="transmembrane region" description="Helical" evidence="9">
    <location>
        <begin position="299"/>
        <end position="321"/>
    </location>
</feature>
<dbReference type="RefSeq" id="WP_092752396.1">
    <property type="nucleotide sequence ID" value="NZ_FOCG01000001.1"/>
</dbReference>